<dbReference type="Pfam" id="PF04185">
    <property type="entry name" value="Phosphoesterase"/>
    <property type="match status" value="1"/>
</dbReference>
<dbReference type="STRING" id="41067.A0A2I2FIP2"/>
<evidence type="ECO:0000313" key="4">
    <source>
        <dbReference type="EMBL" id="PLB40479.1"/>
    </source>
</evidence>
<dbReference type="Gene3D" id="3.40.720.10">
    <property type="entry name" value="Alkaline Phosphatase, subunit A"/>
    <property type="match status" value="1"/>
</dbReference>
<sequence length="422" mass="46485">MLPQSLLALVGGLSLALAAPTCKKRISNGDNGGNGGNGGDGGGKDDPFSPVSNVKGLAFNRFVQVWMENKDYEDAVKNKDFAELAKEGLLLTNFYALTHPSMPNYMGAAGGDTFGLDNDENLSVPANISTIADMFDTKQISWGEYQEDMPHVGFQDEDYQNDGEDDYVRKHNPLIMYESVTKDATRLRQIKNFKHLDDDLQQKRLPQFSFITPNMTNDAHDTELEEAAGWVTGFLKNLLQNEYFSTDTLVMLTFDENDNTDIGNQVYTLLLGGAVPQEMRGQTDDTFYTHYSTIASLAANWGLPSLGRWDCGANLLGLVAQKTGYVNWKVENTKKLMLSETNEGPLSREDGGHFSGEWPAPLTEAQCSAGHGILPVVQKTWSGHKPTFNYLSPVPHDSKNDINIGVSYSRTLKGTQESGITK</sequence>
<dbReference type="PANTHER" id="PTHR31956">
    <property type="entry name" value="NON-SPECIFIC PHOSPHOLIPASE C4-RELATED"/>
    <property type="match status" value="1"/>
</dbReference>
<accession>A0A2I2FIP2</accession>
<dbReference type="RefSeq" id="XP_024674491.1">
    <property type="nucleotide sequence ID" value="XM_024814848.1"/>
</dbReference>
<evidence type="ECO:0000256" key="3">
    <source>
        <dbReference type="SAM" id="SignalP"/>
    </source>
</evidence>
<organism evidence="4 5">
    <name type="scientific">Aspergillus candidus</name>
    <dbReference type="NCBI Taxonomy" id="41067"/>
    <lineage>
        <taxon>Eukaryota</taxon>
        <taxon>Fungi</taxon>
        <taxon>Dikarya</taxon>
        <taxon>Ascomycota</taxon>
        <taxon>Pezizomycotina</taxon>
        <taxon>Eurotiomycetes</taxon>
        <taxon>Eurotiomycetidae</taxon>
        <taxon>Eurotiales</taxon>
        <taxon>Aspergillaceae</taxon>
        <taxon>Aspergillus</taxon>
        <taxon>Aspergillus subgen. Circumdati</taxon>
    </lineage>
</organism>
<protein>
    <submittedName>
        <fullName evidence="4">Putative acid phosphatase</fullName>
    </submittedName>
</protein>
<dbReference type="GO" id="GO:0009395">
    <property type="term" value="P:phospholipid catabolic process"/>
    <property type="evidence" value="ECO:0007669"/>
    <property type="project" value="TreeGrafter"/>
</dbReference>
<dbReference type="EMBL" id="KZ559124">
    <property type="protein sequence ID" value="PLB40479.1"/>
    <property type="molecule type" value="Genomic_DNA"/>
</dbReference>
<feature type="signal peptide" evidence="3">
    <location>
        <begin position="1"/>
        <end position="18"/>
    </location>
</feature>
<dbReference type="Proteomes" id="UP000234585">
    <property type="component" value="Unassembled WGS sequence"/>
</dbReference>
<evidence type="ECO:0000313" key="5">
    <source>
        <dbReference type="Proteomes" id="UP000234585"/>
    </source>
</evidence>
<reference evidence="4 5" key="1">
    <citation type="submission" date="2017-12" db="EMBL/GenBank/DDBJ databases">
        <authorList>
            <consortium name="DOE Joint Genome Institute"/>
            <person name="Haridas S."/>
            <person name="Kjaerbolling I."/>
            <person name="Vesth T.C."/>
            <person name="Frisvad J.C."/>
            <person name="Nybo J.L."/>
            <person name="Theobald S."/>
            <person name="Kuo A."/>
            <person name="Bowyer P."/>
            <person name="Matsuda Y."/>
            <person name="Mondo S."/>
            <person name="Lyhne E.K."/>
            <person name="Kogle M.E."/>
            <person name="Clum A."/>
            <person name="Lipzen A."/>
            <person name="Salamov A."/>
            <person name="Ngan C.Y."/>
            <person name="Daum C."/>
            <person name="Chiniquy J."/>
            <person name="Barry K."/>
            <person name="LaButti K."/>
            <person name="Simmons B.A."/>
            <person name="Magnuson J.K."/>
            <person name="Mortensen U.H."/>
            <person name="Larsen T.O."/>
            <person name="Grigoriev I.V."/>
            <person name="Baker S.E."/>
            <person name="Andersen M.R."/>
            <person name="Nordberg H.P."/>
            <person name="Cantor M.N."/>
            <person name="Hua S.X."/>
        </authorList>
    </citation>
    <scope>NUCLEOTIDE SEQUENCE [LARGE SCALE GENOMIC DNA]</scope>
    <source>
        <strain evidence="4 5">CBS 102.13</strain>
    </source>
</reference>
<keyword evidence="5" id="KW-1185">Reference proteome</keyword>
<keyword evidence="1" id="KW-0378">Hydrolase</keyword>
<proteinExistence type="predicted"/>
<dbReference type="OrthoDB" id="5135119at2759"/>
<feature type="compositionally biased region" description="Gly residues" evidence="2">
    <location>
        <begin position="30"/>
        <end position="41"/>
    </location>
</feature>
<dbReference type="FunFam" id="3.40.720.10:FF:000064">
    <property type="entry name" value="Probable acid phosphatase Pho610"/>
    <property type="match status" value="1"/>
</dbReference>
<dbReference type="PANTHER" id="PTHR31956:SF23">
    <property type="entry name" value="PHOSPHATASE, PUTATIVE (AFU_ORTHOLOGUE AFUA_4G03660)-RELATED"/>
    <property type="match status" value="1"/>
</dbReference>
<evidence type="ECO:0000256" key="1">
    <source>
        <dbReference type="ARBA" id="ARBA00022801"/>
    </source>
</evidence>
<gene>
    <name evidence="4" type="ORF">BDW47DRAFT_115876</name>
</gene>
<dbReference type="GeneID" id="36522008"/>
<evidence type="ECO:0000256" key="2">
    <source>
        <dbReference type="SAM" id="MobiDB-lite"/>
    </source>
</evidence>
<dbReference type="InterPro" id="IPR017850">
    <property type="entry name" value="Alkaline_phosphatase_core_sf"/>
</dbReference>
<dbReference type="AlphaFoldDB" id="A0A2I2FIP2"/>
<feature type="chain" id="PRO_5014175371" evidence="3">
    <location>
        <begin position="19"/>
        <end position="422"/>
    </location>
</feature>
<name>A0A2I2FIP2_ASPCN</name>
<dbReference type="GO" id="GO:0016788">
    <property type="term" value="F:hydrolase activity, acting on ester bonds"/>
    <property type="evidence" value="ECO:0007669"/>
    <property type="project" value="InterPro"/>
</dbReference>
<feature type="region of interest" description="Disordered" evidence="2">
    <location>
        <begin position="26"/>
        <end position="47"/>
    </location>
</feature>
<dbReference type="InterPro" id="IPR007312">
    <property type="entry name" value="Phosphoesterase"/>
</dbReference>
<keyword evidence="3" id="KW-0732">Signal</keyword>